<dbReference type="Pfam" id="PF04991">
    <property type="entry name" value="LicD"/>
    <property type="match status" value="1"/>
</dbReference>
<dbReference type="AlphaFoldDB" id="A0A1I8HH40"/>
<dbReference type="STRING" id="282301.A0A1I8HH40"/>
<dbReference type="PANTHER" id="PTHR43404">
    <property type="entry name" value="LIPOPOLYSACCHARIDE CHOLINEPHOSPHOTRANSFERASE LICD"/>
    <property type="match status" value="1"/>
</dbReference>
<dbReference type="InterPro" id="IPR052942">
    <property type="entry name" value="LPS_cholinephosphotransferase"/>
</dbReference>
<name>A0A1I8HH40_9PLAT</name>
<accession>A0A1I8HH40</accession>
<evidence type="ECO:0000259" key="1">
    <source>
        <dbReference type="Pfam" id="PF04991"/>
    </source>
</evidence>
<evidence type="ECO:0000313" key="3">
    <source>
        <dbReference type="WBParaSite" id="maker-uti_cns_0006176-snap-gene-0.12-mRNA-1"/>
    </source>
</evidence>
<sequence length="321" mass="37187">MKDPEVAGAAAAADSAAEARTAARLWFKRFAQMRTGRFISTRSIVSINIFVLLVNTYVLIMQLSQSGHLKTEDYFYSPVTEQQAMQMRSVLRVFADAMKNASVTFFLCSGTLLGSLRHHGRIPWDDDVDVMVLIEQRQQMEAALKQLEPEYRLYRFMEWAALGKWKFFRADSDAFLLQPWSKFRWPYVDIFFVQGHNASHLRHAYYGDIYFRRKDLFPLQLRPYEGMMLPVPCAPGDFMRAEFQDPGFNWTLCQSRGFSHVMEVPLPHWRQRSLLCSRLASRFPFVYTATSTADRVTEVLKVGEKVLREFSFRPPACTGRA</sequence>
<dbReference type="OrthoDB" id="419198at2759"/>
<keyword evidence="2" id="KW-1185">Reference proteome</keyword>
<dbReference type="WBParaSite" id="maker-uti_cns_0006176-snap-gene-0.12-mRNA-1">
    <property type="protein sequence ID" value="maker-uti_cns_0006176-snap-gene-0.12-mRNA-1"/>
    <property type="gene ID" value="maker-uti_cns_0006176-snap-gene-0.12"/>
</dbReference>
<dbReference type="InterPro" id="IPR007074">
    <property type="entry name" value="LicD/FKTN/FKRP_NTP_transf"/>
</dbReference>
<feature type="domain" description="LicD/FKTN/FKRP nucleotidyltransferase" evidence="1">
    <location>
        <begin position="102"/>
        <end position="154"/>
    </location>
</feature>
<dbReference type="PANTHER" id="PTHR43404:SF2">
    <property type="entry name" value="LIPOPOLYSACCHARIDE CHOLINEPHOSPHOTRANSFERASE LICD"/>
    <property type="match status" value="1"/>
</dbReference>
<dbReference type="Proteomes" id="UP000095280">
    <property type="component" value="Unplaced"/>
</dbReference>
<dbReference type="GO" id="GO:0009100">
    <property type="term" value="P:glycoprotein metabolic process"/>
    <property type="evidence" value="ECO:0007669"/>
    <property type="project" value="UniProtKB-ARBA"/>
</dbReference>
<reference evidence="3" key="1">
    <citation type="submission" date="2016-11" db="UniProtKB">
        <authorList>
            <consortium name="WormBaseParasite"/>
        </authorList>
    </citation>
    <scope>IDENTIFICATION</scope>
</reference>
<evidence type="ECO:0000313" key="2">
    <source>
        <dbReference type="Proteomes" id="UP000095280"/>
    </source>
</evidence>
<organism evidence="2 3">
    <name type="scientific">Macrostomum lignano</name>
    <dbReference type="NCBI Taxonomy" id="282301"/>
    <lineage>
        <taxon>Eukaryota</taxon>
        <taxon>Metazoa</taxon>
        <taxon>Spiralia</taxon>
        <taxon>Lophotrochozoa</taxon>
        <taxon>Platyhelminthes</taxon>
        <taxon>Rhabditophora</taxon>
        <taxon>Macrostomorpha</taxon>
        <taxon>Macrostomida</taxon>
        <taxon>Macrostomidae</taxon>
        <taxon>Macrostomum</taxon>
    </lineage>
</organism>
<proteinExistence type="predicted"/>
<protein>
    <submittedName>
        <fullName evidence="3">LicD domain-containing protein</fullName>
    </submittedName>
</protein>